<dbReference type="OrthoDB" id="1432390at2"/>
<dbReference type="AlphaFoldDB" id="A0A0A2M2Y1"/>
<evidence type="ECO:0000313" key="1">
    <source>
        <dbReference type="EMBL" id="KGO85981.1"/>
    </source>
</evidence>
<sequence>MGDQKMTEDKAVLLLVNYLENRGWKIDGYCLGQTKGCDITANKNFENIKIEVKGSRAGDLSPTRKRKYFDRGQIKTHFGRAIVKILEDKYKNPACRVAIAHPFDNDIISAIGHLIPFLKKLEIEHFWIYEDGKIEHIC</sequence>
<dbReference type="Proteomes" id="UP000030152">
    <property type="component" value="Unassembled WGS sequence"/>
</dbReference>
<dbReference type="eggNOG" id="ENOG502ZCEW">
    <property type="taxonomic scope" value="Bacteria"/>
</dbReference>
<protein>
    <recommendedName>
        <fullName evidence="3">Protein NO VEIN C-terminal domain-containing protein</fullName>
    </recommendedName>
</protein>
<organism evidence="1 2">
    <name type="scientific">Flavobacterium rivuli WB 3.3-2 = DSM 21788</name>
    <dbReference type="NCBI Taxonomy" id="1121895"/>
    <lineage>
        <taxon>Bacteria</taxon>
        <taxon>Pseudomonadati</taxon>
        <taxon>Bacteroidota</taxon>
        <taxon>Flavobacteriia</taxon>
        <taxon>Flavobacteriales</taxon>
        <taxon>Flavobacteriaceae</taxon>
        <taxon>Flavobacterium</taxon>
    </lineage>
</organism>
<reference evidence="1 2" key="1">
    <citation type="submission" date="2013-09" db="EMBL/GenBank/DDBJ databases">
        <authorList>
            <person name="Zeng Z."/>
            <person name="Chen C."/>
        </authorList>
    </citation>
    <scope>NUCLEOTIDE SEQUENCE [LARGE SCALE GENOMIC DNA]</scope>
    <source>
        <strain evidence="1 2">WB 3.3-2</strain>
    </source>
</reference>
<dbReference type="STRING" id="1121895.GCA_000378485_03545"/>
<name>A0A0A2M2Y1_9FLAO</name>
<evidence type="ECO:0008006" key="3">
    <source>
        <dbReference type="Google" id="ProtNLM"/>
    </source>
</evidence>
<gene>
    <name evidence="1" type="ORF">Q765_13025</name>
</gene>
<evidence type="ECO:0000313" key="2">
    <source>
        <dbReference type="Proteomes" id="UP000030152"/>
    </source>
</evidence>
<comment type="caution">
    <text evidence="1">The sequence shown here is derived from an EMBL/GenBank/DDBJ whole genome shotgun (WGS) entry which is preliminary data.</text>
</comment>
<dbReference type="EMBL" id="JRLX01000014">
    <property type="protein sequence ID" value="KGO85981.1"/>
    <property type="molecule type" value="Genomic_DNA"/>
</dbReference>
<accession>A0A0A2M2Y1</accession>
<keyword evidence="2" id="KW-1185">Reference proteome</keyword>
<proteinExistence type="predicted"/>